<feature type="domain" description="RRM" evidence="4">
    <location>
        <begin position="229"/>
        <end position="307"/>
    </location>
</feature>
<sequence length="1305" mass="143511">MITVQDQTQVWVPLTPASTYNRYRAHEEHVRKREKEQGSLAIKVQPLVSLELGLVELVELTQMVQLGQVGQLGFLAWLARGTEMVQLGLVRLEKLLESQGQWPYRQIQDEEPESSKEPEAPSWHEEKEAWPCAKSSSQELAEDKSSWPNASSSTSAIPEVTRASYPEDPWKRYSQVHKDSHPELELQRPVRPVQAAAQVPAQTPSAQVPPAQARERSRPAVRPPRDLQSKIFVSGLSGDTLPQTLGEFCQSVGEVRYATVYMDPDSGSSNCTGKVDFDCRATAERAIQDLNGSTLDGAQITVQSLADVPLHFWQRRDTGCAVFIGNLDPSVTREELQAFASRIGEVVYVRIFVDRQTGQSRGCGKVEYASVELAEEAVLKLNGKALGGKELTVEPMSSERKPPVKVPKPQSTVFVGGLAPEMDEGALLELASRIGPVTFARIFRDRDSGRSRNCGKIEFETEDLAVQAVKQLAGVDFHGRKLSVQPFGQAPENSETRRPQVDGRQVFIAGLTPGTTSEMLREFCQIAVGNVDTSRVFLNRETGESKGTGKVEFQTAELAQKAIQELNGRLLDGHRLSARIMEQERPSRVVRETADPDCKLFIGNLPEEVSEEQLKDLLQQTGEVLSVSVFRSHGNCSGRAVMGSAEEASRAVSVLHDTFYVSNRIAVRLDAGKPQLDSTVFVGGLNFDTTSEGLHQHFAQVGDVVYASAFSVKGTGKSRGSGKVEFQTPEAARMAVQQLDGSELDGRQLHVKLMEAKPPLAPTRPPPGLRPPDSGRHLFVSLSTETSTEMLREFCECCLGDGAVAYCSVFTDKETGEPKGSAKLELASPELVDRAMKELEGAMLQGSRLSLRRPGEKPPQEPDGRTVFMGGLSWDLDSDGLKAFAQQVGEVCYAAVFTNRENGKSKGSGKVQFASSELALRAIDELNGRELLGRELALSEWVSRLNSACAAALWHKVLQDTEKWDEYPFWHVSVALPLTMAQEKKAEPLLAAGDDFSQMFFYGTVKNFNTERGFGWLNCADTTARFGREVYLSKEEATALAKDLVVGTQFSEAEPVRDGQFVRFKVTQGEENYPLAIQTRRVRRLLGEVMHLPGEQAADGILTVKGDPHGSTDSLQQLMGKEVRIRQSDCGQLRLHIGDEVTFYCILIGDNPPMLEGKVAELRSTNRTPSTLMGCVSMEIPRALEPAKIRAHALPDRIVLAGIPEGMDKDEIRNIFSEFEGQEVIVTHDDADCDRFGFASVSFPGVTHVGRVLLRSFVAIAVGNMQKVVRMSIGARAHEEFGKSLPMLPALPRPVLESEESLACR</sequence>
<feature type="compositionally biased region" description="Basic and acidic residues" evidence="3">
    <location>
        <begin position="113"/>
        <end position="129"/>
    </location>
</feature>
<dbReference type="CDD" id="cd00590">
    <property type="entry name" value="RRM_SF"/>
    <property type="match status" value="7"/>
</dbReference>
<dbReference type="Pfam" id="PF00076">
    <property type="entry name" value="RRM_1"/>
    <property type="match status" value="8"/>
</dbReference>
<feature type="compositionally biased region" description="Basic and acidic residues" evidence="3">
    <location>
        <begin position="213"/>
        <end position="226"/>
    </location>
</feature>
<dbReference type="EMBL" id="CAMXCT020000666">
    <property type="protein sequence ID" value="CAL1135205.1"/>
    <property type="molecule type" value="Genomic_DNA"/>
</dbReference>
<feature type="compositionally biased region" description="Low complexity" evidence="3">
    <location>
        <begin position="192"/>
        <end position="212"/>
    </location>
</feature>
<feature type="domain" description="RRM" evidence="4">
    <location>
        <begin position="320"/>
        <end position="398"/>
    </location>
</feature>
<reference evidence="5" key="1">
    <citation type="submission" date="2022-10" db="EMBL/GenBank/DDBJ databases">
        <authorList>
            <person name="Chen Y."/>
            <person name="Dougan E. K."/>
            <person name="Chan C."/>
            <person name="Rhodes N."/>
            <person name="Thang M."/>
        </authorList>
    </citation>
    <scope>NUCLEOTIDE SEQUENCE</scope>
</reference>
<feature type="region of interest" description="Disordered" evidence="3">
    <location>
        <begin position="192"/>
        <end position="226"/>
    </location>
</feature>
<dbReference type="InterPro" id="IPR035979">
    <property type="entry name" value="RBD_domain_sf"/>
</dbReference>
<dbReference type="SUPFAM" id="SSF54928">
    <property type="entry name" value="RNA-binding domain, RBD"/>
    <property type="match status" value="5"/>
</dbReference>
<dbReference type="Gene3D" id="3.30.70.330">
    <property type="match status" value="8"/>
</dbReference>
<dbReference type="InterPro" id="IPR050502">
    <property type="entry name" value="Euk_RNA-bind_prot"/>
</dbReference>
<gene>
    <name evidence="5" type="ORF">C1SCF055_LOCUS9581</name>
</gene>
<evidence type="ECO:0000256" key="3">
    <source>
        <dbReference type="SAM" id="MobiDB-lite"/>
    </source>
</evidence>
<keyword evidence="7" id="KW-1185">Reference proteome</keyword>
<dbReference type="InterPro" id="IPR000504">
    <property type="entry name" value="RRM_dom"/>
</dbReference>
<dbReference type="Gene3D" id="2.40.50.140">
    <property type="entry name" value="Nucleic acid-binding proteins"/>
    <property type="match status" value="1"/>
</dbReference>
<feature type="region of interest" description="Disordered" evidence="3">
    <location>
        <begin position="106"/>
        <end position="161"/>
    </location>
</feature>
<feature type="domain" description="RRM" evidence="4">
    <location>
        <begin position="776"/>
        <end position="856"/>
    </location>
</feature>
<keyword evidence="1 2" id="KW-0694">RNA-binding</keyword>
<accession>A0A9P1FPD7</accession>
<evidence type="ECO:0000256" key="2">
    <source>
        <dbReference type="PROSITE-ProRule" id="PRU00176"/>
    </source>
</evidence>
<protein>
    <submittedName>
        <fullName evidence="6">RRM domain-containing protein</fullName>
    </submittedName>
</protein>
<feature type="domain" description="RRM" evidence="4">
    <location>
        <begin position="678"/>
        <end position="756"/>
    </location>
</feature>
<evidence type="ECO:0000313" key="6">
    <source>
        <dbReference type="EMBL" id="CAL4769142.1"/>
    </source>
</evidence>
<dbReference type="Proteomes" id="UP001152797">
    <property type="component" value="Unassembled WGS sequence"/>
</dbReference>
<dbReference type="GO" id="GO:0003729">
    <property type="term" value="F:mRNA binding"/>
    <property type="evidence" value="ECO:0007669"/>
    <property type="project" value="TreeGrafter"/>
</dbReference>
<comment type="caution">
    <text evidence="5">The sequence shown here is derived from an EMBL/GenBank/DDBJ whole genome shotgun (WGS) entry which is preliminary data.</text>
</comment>
<evidence type="ECO:0000256" key="1">
    <source>
        <dbReference type="ARBA" id="ARBA00022884"/>
    </source>
</evidence>
<dbReference type="PANTHER" id="PTHR48025:SF1">
    <property type="entry name" value="RRM DOMAIN-CONTAINING PROTEIN"/>
    <property type="match status" value="1"/>
</dbReference>
<evidence type="ECO:0000313" key="7">
    <source>
        <dbReference type="Proteomes" id="UP001152797"/>
    </source>
</evidence>
<feature type="domain" description="RRM" evidence="4">
    <location>
        <begin position="504"/>
        <end position="583"/>
    </location>
</feature>
<proteinExistence type="predicted"/>
<name>A0A9P1FPD7_9DINO</name>
<feature type="domain" description="RRM" evidence="4">
    <location>
        <begin position="598"/>
        <end position="674"/>
    </location>
</feature>
<feature type="domain" description="RRM" evidence="4">
    <location>
        <begin position="411"/>
        <end position="489"/>
    </location>
</feature>
<evidence type="ECO:0000259" key="4">
    <source>
        <dbReference type="PROSITE" id="PS50102"/>
    </source>
</evidence>
<evidence type="ECO:0000313" key="5">
    <source>
        <dbReference type="EMBL" id="CAI3981830.1"/>
    </source>
</evidence>
<dbReference type="InterPro" id="IPR012340">
    <property type="entry name" value="NA-bd_OB-fold"/>
</dbReference>
<feature type="compositionally biased region" description="Low complexity" evidence="3">
    <location>
        <begin position="146"/>
        <end position="155"/>
    </location>
</feature>
<dbReference type="PROSITE" id="PS50102">
    <property type="entry name" value="RRM"/>
    <property type="match status" value="8"/>
</dbReference>
<dbReference type="InterPro" id="IPR012677">
    <property type="entry name" value="Nucleotide-bd_a/b_plait_sf"/>
</dbReference>
<dbReference type="EMBL" id="CAMXCT010000666">
    <property type="protein sequence ID" value="CAI3981830.1"/>
    <property type="molecule type" value="Genomic_DNA"/>
</dbReference>
<dbReference type="EMBL" id="CAMXCT030000666">
    <property type="protein sequence ID" value="CAL4769142.1"/>
    <property type="molecule type" value="Genomic_DNA"/>
</dbReference>
<reference evidence="6 7" key="2">
    <citation type="submission" date="2024-05" db="EMBL/GenBank/DDBJ databases">
        <authorList>
            <person name="Chen Y."/>
            <person name="Shah S."/>
            <person name="Dougan E. K."/>
            <person name="Thang M."/>
            <person name="Chan C."/>
        </authorList>
    </citation>
    <scope>NUCLEOTIDE SEQUENCE [LARGE SCALE GENOMIC DNA]</scope>
</reference>
<organism evidence="5">
    <name type="scientific">Cladocopium goreaui</name>
    <dbReference type="NCBI Taxonomy" id="2562237"/>
    <lineage>
        <taxon>Eukaryota</taxon>
        <taxon>Sar</taxon>
        <taxon>Alveolata</taxon>
        <taxon>Dinophyceae</taxon>
        <taxon>Suessiales</taxon>
        <taxon>Symbiodiniaceae</taxon>
        <taxon>Cladocopium</taxon>
    </lineage>
</organism>
<dbReference type="OrthoDB" id="272703at2759"/>
<dbReference type="PANTHER" id="PTHR48025">
    <property type="entry name" value="OS02G0815200 PROTEIN"/>
    <property type="match status" value="1"/>
</dbReference>
<dbReference type="SMART" id="SM00360">
    <property type="entry name" value="RRM"/>
    <property type="match status" value="8"/>
</dbReference>
<feature type="domain" description="RRM" evidence="4">
    <location>
        <begin position="865"/>
        <end position="943"/>
    </location>
</feature>